<name>A0A5N4CTK4_CAMDR</name>
<dbReference type="EMBL" id="JWIN03000019">
    <property type="protein sequence ID" value="KAB1262162.1"/>
    <property type="molecule type" value="Genomic_DNA"/>
</dbReference>
<keyword evidence="2" id="KW-1185">Reference proteome</keyword>
<comment type="caution">
    <text evidence="1">The sequence shown here is derived from an EMBL/GenBank/DDBJ whole genome shotgun (WGS) entry which is preliminary data.</text>
</comment>
<organism evidence="1 2">
    <name type="scientific">Camelus dromedarius</name>
    <name type="common">Dromedary</name>
    <name type="synonym">Arabian camel</name>
    <dbReference type="NCBI Taxonomy" id="9838"/>
    <lineage>
        <taxon>Eukaryota</taxon>
        <taxon>Metazoa</taxon>
        <taxon>Chordata</taxon>
        <taxon>Craniata</taxon>
        <taxon>Vertebrata</taxon>
        <taxon>Euteleostomi</taxon>
        <taxon>Mammalia</taxon>
        <taxon>Eutheria</taxon>
        <taxon>Laurasiatheria</taxon>
        <taxon>Artiodactyla</taxon>
        <taxon>Tylopoda</taxon>
        <taxon>Camelidae</taxon>
        <taxon>Camelus</taxon>
    </lineage>
</organism>
<evidence type="ECO:0000313" key="2">
    <source>
        <dbReference type="Proteomes" id="UP000299084"/>
    </source>
</evidence>
<reference evidence="1 2" key="1">
    <citation type="journal article" date="2019" name="Mol. Ecol. Resour.">
        <title>Improving Illumina assemblies with Hi-C and long reads: an example with the North African dromedary.</title>
        <authorList>
            <person name="Elbers J.P."/>
            <person name="Rogers M.F."/>
            <person name="Perelman P.L."/>
            <person name="Proskuryakova A.A."/>
            <person name="Serdyukova N.A."/>
            <person name="Johnson W.E."/>
            <person name="Horin P."/>
            <person name="Corander J."/>
            <person name="Murphy D."/>
            <person name="Burger P.A."/>
        </authorList>
    </citation>
    <scope>NUCLEOTIDE SEQUENCE [LARGE SCALE GENOMIC DNA]</scope>
    <source>
        <strain evidence="1">Drom800</strain>
        <tissue evidence="1">Blood</tissue>
    </source>
</reference>
<evidence type="ECO:0000313" key="1">
    <source>
        <dbReference type="EMBL" id="KAB1262162.1"/>
    </source>
</evidence>
<accession>A0A5N4CTK4</accession>
<dbReference type="AlphaFoldDB" id="A0A5N4CTK4"/>
<dbReference type="Proteomes" id="UP000299084">
    <property type="component" value="Unassembled WGS sequence"/>
</dbReference>
<gene>
    <name evidence="1" type="ORF">Cadr_000020819</name>
</gene>
<proteinExistence type="predicted"/>
<protein>
    <submittedName>
        <fullName evidence="1">Uncharacterized protein</fullName>
    </submittedName>
</protein>
<sequence>MLAMAVVRALEPTTAGPPVTRPSPVLDMKIFVDTLLTSACAAAAAEIQRAGPGHIEGGLQAGQQVCEASLYQYNPSPTMRVADIVVPRGSETGAIDLIDAECAQASWRSVPSIYGFKYNYQLVPRAPEEPEDTSPPGLEDLLGVRGPQCRIAARSAQVCRFHLQEIAEDELAGTDSAEDERDPGDA</sequence>